<dbReference type="Proteomes" id="UP001302367">
    <property type="component" value="Chromosome 9"/>
</dbReference>
<feature type="region of interest" description="Disordered" evidence="1">
    <location>
        <begin position="353"/>
        <end position="448"/>
    </location>
</feature>
<dbReference type="OrthoDB" id="3648067at2759"/>
<feature type="compositionally biased region" description="Polar residues" evidence="1">
    <location>
        <begin position="315"/>
        <end position="327"/>
    </location>
</feature>
<proteinExistence type="predicted"/>
<evidence type="ECO:0000313" key="3">
    <source>
        <dbReference type="EMBL" id="WPB08404.1"/>
    </source>
</evidence>
<feature type="compositionally biased region" description="Basic and acidic residues" evidence="1">
    <location>
        <begin position="589"/>
        <end position="614"/>
    </location>
</feature>
<feature type="region of interest" description="Disordered" evidence="1">
    <location>
        <begin position="683"/>
        <end position="727"/>
    </location>
</feature>
<feature type="compositionally biased region" description="Acidic residues" evidence="1">
    <location>
        <begin position="694"/>
        <end position="705"/>
    </location>
</feature>
<dbReference type="EMBL" id="CP134192">
    <property type="protein sequence ID" value="WPB08404.1"/>
    <property type="molecule type" value="Genomic_DNA"/>
</dbReference>
<reference evidence="3 5" key="2">
    <citation type="submission" date="2023-09" db="EMBL/GenBank/DDBJ databases">
        <title>Complete-Gapless Cercospora beticola genome.</title>
        <authorList>
            <person name="Wyatt N.A."/>
            <person name="Spanner R.E."/>
            <person name="Bolton M.D."/>
        </authorList>
    </citation>
    <scope>NUCLEOTIDE SEQUENCE [LARGE SCALE GENOMIC DNA]</scope>
    <source>
        <strain evidence="3">Cb09-40</strain>
    </source>
</reference>
<feature type="compositionally biased region" description="Basic and acidic residues" evidence="1">
    <location>
        <begin position="630"/>
        <end position="668"/>
    </location>
</feature>
<keyword evidence="5" id="KW-1185">Reference proteome</keyword>
<feature type="compositionally biased region" description="Basic and acidic residues" evidence="1">
    <location>
        <begin position="402"/>
        <end position="421"/>
    </location>
</feature>
<gene>
    <name evidence="2" type="ORF">CB0940_11535</name>
    <name evidence="3" type="ORF">RHO25_013070</name>
</gene>
<evidence type="ECO:0000313" key="5">
    <source>
        <dbReference type="Proteomes" id="UP001302367"/>
    </source>
</evidence>
<dbReference type="Proteomes" id="UP000230605">
    <property type="component" value="Chromosome 9"/>
</dbReference>
<feature type="region of interest" description="Disordered" evidence="1">
    <location>
        <begin position="550"/>
        <end position="614"/>
    </location>
</feature>
<dbReference type="AlphaFoldDB" id="A0A2G5HEE5"/>
<evidence type="ECO:0000313" key="4">
    <source>
        <dbReference type="Proteomes" id="UP000230605"/>
    </source>
</evidence>
<organism evidence="2 4">
    <name type="scientific">Cercospora beticola</name>
    <name type="common">Sugarbeet leaf spot fungus</name>
    <dbReference type="NCBI Taxonomy" id="122368"/>
    <lineage>
        <taxon>Eukaryota</taxon>
        <taxon>Fungi</taxon>
        <taxon>Dikarya</taxon>
        <taxon>Ascomycota</taxon>
        <taxon>Pezizomycotina</taxon>
        <taxon>Dothideomycetes</taxon>
        <taxon>Dothideomycetidae</taxon>
        <taxon>Mycosphaerellales</taxon>
        <taxon>Mycosphaerellaceae</taxon>
        <taxon>Cercospora</taxon>
    </lineage>
</organism>
<sequence length="727" mass="81272">MKAERAGTDQQLELTVWADEDKLPEYILPGAGRHPNIVERFIPVEAGQQITIRGKFEGTTLEASFDLVIDGSFLVDLRIGDKRARHYAIRTLNFERVYDCPSFKEGWTSKLQPPLDVYEANLFTERIDEKKVVLAKIEDEDRMIERPGVGSIQVVANLKDTELDQRMDDAEWDMEGEGWIYRSQKSVRRSGIKPDYAMEVRHISSHKVPQKRSKTHRNHWNVHPRFGSKPWGRFIFYYRSQEAINKAGCILREDTAQQLDDFTETHDLSLAAAGAYKPDDEDMTGLSPPGFAAPRSERSLPHARRFKRLGGNLGLQESPNATENNADGSLFVDSDTNLANDLGSEWTGGMIFSRDTGKGKRTSPPAIATTRGTEVIGDHGNDSARHEARNKTSAAQRRRRSRFLDRLTSDEDPLSHAHSTRDPFTPETDTLGKHPAAALSSPPSTNMAKHDYQRQLVKVPELPEIIELVGPEGISQLELNAYFNNIAKVEAWSQSLYAKLRTDFNERVKEVADISKLKVTLKEQHLSSLKAADTPQPDSAAAANMVNPFTDRDARTPKAPSVSADRTNALKRAASKSSTPDAGATTKKVKIEKAEKAEKAESSHAADMEARRRNLEAIREKTAALLEQAAKVKAEKAEKKARKEREKAERRERERQELERAEKEREEAELLAQEEEVLKLQQQAAEAFAQAELEGSDSDSDDESTLGDASGLQDERQGKAGGESDED</sequence>
<feature type="compositionally biased region" description="Basic and acidic residues" evidence="1">
    <location>
        <begin position="376"/>
        <end position="390"/>
    </location>
</feature>
<reference evidence="2 4" key="1">
    <citation type="submission" date="2015-10" db="EMBL/GenBank/DDBJ databases">
        <title>The cercosporin biosynthetic gene cluster was horizontally transferred to several fungal lineages and shown to be expanded in Cercospora beticola based on microsynteny with recipient genomes.</title>
        <authorList>
            <person name="De Jonge R."/>
            <person name="Ebert M.K."/>
            <person name="Suttle J.C."/>
            <person name="Jurick Ii W.M."/>
            <person name="Secor G.A."/>
            <person name="Thomma B.P."/>
            <person name="Van De Peer Y."/>
            <person name="Bolton M.D."/>
        </authorList>
    </citation>
    <scope>NUCLEOTIDE SEQUENCE [LARGE SCALE GENOMIC DNA]</scope>
    <source>
        <strain evidence="2 4">09-40</strain>
    </source>
</reference>
<dbReference type="EMBL" id="LKMD01000107">
    <property type="protein sequence ID" value="PIA90907.1"/>
    <property type="molecule type" value="Genomic_DNA"/>
</dbReference>
<protein>
    <submittedName>
        <fullName evidence="2">Uncharacterized protein</fullName>
    </submittedName>
</protein>
<evidence type="ECO:0000313" key="2">
    <source>
        <dbReference type="EMBL" id="PIA90907.1"/>
    </source>
</evidence>
<feature type="region of interest" description="Disordered" evidence="1">
    <location>
        <begin position="311"/>
        <end position="330"/>
    </location>
</feature>
<name>A0A2G5HEE5_CERBT</name>
<accession>A0A2G5HEE5</accession>
<feature type="region of interest" description="Disordered" evidence="1">
    <location>
        <begin position="629"/>
        <end position="669"/>
    </location>
</feature>
<feature type="compositionally biased region" description="Low complexity" evidence="1">
    <location>
        <begin position="683"/>
        <end position="693"/>
    </location>
</feature>
<evidence type="ECO:0000256" key="1">
    <source>
        <dbReference type="SAM" id="MobiDB-lite"/>
    </source>
</evidence>